<name>A0ABQ3EG53_9HYPH</name>
<comment type="caution">
    <text evidence="1">The sequence shown here is derived from an EMBL/GenBank/DDBJ whole genome shotgun (WGS) entry which is preliminary data.</text>
</comment>
<dbReference type="EMBL" id="BMXE01000004">
    <property type="protein sequence ID" value="GHB33667.1"/>
    <property type="molecule type" value="Genomic_DNA"/>
</dbReference>
<evidence type="ECO:0000313" key="2">
    <source>
        <dbReference type="Proteomes" id="UP000637980"/>
    </source>
</evidence>
<accession>A0ABQ3EG53</accession>
<gene>
    <name evidence="1" type="ORF">GCM10007094_23070</name>
</gene>
<organism evidence="1 2">
    <name type="scientific">Pseudovibrio japonicus</name>
    <dbReference type="NCBI Taxonomy" id="366534"/>
    <lineage>
        <taxon>Bacteria</taxon>
        <taxon>Pseudomonadati</taxon>
        <taxon>Pseudomonadota</taxon>
        <taxon>Alphaproteobacteria</taxon>
        <taxon>Hyphomicrobiales</taxon>
        <taxon>Stappiaceae</taxon>
        <taxon>Pseudovibrio</taxon>
    </lineage>
</organism>
<protein>
    <submittedName>
        <fullName evidence="1">Uncharacterized protein</fullName>
    </submittedName>
</protein>
<dbReference type="RefSeq" id="WP_189436953.1">
    <property type="nucleotide sequence ID" value="NZ_BMXE01000004.1"/>
</dbReference>
<keyword evidence="2" id="KW-1185">Reference proteome</keyword>
<proteinExistence type="predicted"/>
<reference evidence="2" key="1">
    <citation type="journal article" date="2019" name="Int. J. Syst. Evol. Microbiol.">
        <title>The Global Catalogue of Microorganisms (GCM) 10K type strain sequencing project: providing services to taxonomists for standard genome sequencing and annotation.</title>
        <authorList>
            <consortium name="The Broad Institute Genomics Platform"/>
            <consortium name="The Broad Institute Genome Sequencing Center for Infectious Disease"/>
            <person name="Wu L."/>
            <person name="Ma J."/>
        </authorList>
    </citation>
    <scope>NUCLEOTIDE SEQUENCE [LARGE SCALE GENOMIC DNA]</scope>
    <source>
        <strain evidence="2">KCTC 12861</strain>
    </source>
</reference>
<evidence type="ECO:0000313" key="1">
    <source>
        <dbReference type="EMBL" id="GHB33667.1"/>
    </source>
</evidence>
<sequence>MRSNFKDCTYGPALKAFLDGIENQQCRSGRTTRMLDAVKEGDVVVCWDAAHARHIRFGLEERELRDVRLVTLGTQTGSLPMTSGHVHFDHYSLLHHFHTAIVRAQQQVEDMVKVMAPEPDPMHPLNQLAEAFLGRTDKRVRKHSNKESDHE</sequence>
<dbReference type="Proteomes" id="UP000637980">
    <property type="component" value="Unassembled WGS sequence"/>
</dbReference>